<evidence type="ECO:0000313" key="2">
    <source>
        <dbReference type="EMBL" id="KAK7256653.1"/>
    </source>
</evidence>
<feature type="compositionally biased region" description="Acidic residues" evidence="1">
    <location>
        <begin position="25"/>
        <end position="45"/>
    </location>
</feature>
<dbReference type="Proteomes" id="UP001372338">
    <property type="component" value="Unassembled WGS sequence"/>
</dbReference>
<sequence length="85" mass="9998">MSLWIMESDGVVIFSGKSCYKEQEVASEEEHEEVNEEAQQEDPQDEDVLNMEWDEDEVFFEPDDMHEDFEVLEPEDEEVIGKKPV</sequence>
<proteinExistence type="predicted"/>
<reference evidence="2 3" key="1">
    <citation type="submission" date="2024-01" db="EMBL/GenBank/DDBJ databases">
        <title>The genomes of 5 underutilized Papilionoideae crops provide insights into root nodulation and disease resistanc.</title>
        <authorList>
            <person name="Yuan L."/>
        </authorList>
    </citation>
    <scope>NUCLEOTIDE SEQUENCE [LARGE SCALE GENOMIC DNA]</scope>
    <source>
        <strain evidence="2">ZHUSHIDOU_FW_LH</strain>
        <tissue evidence="2">Leaf</tissue>
    </source>
</reference>
<organism evidence="2 3">
    <name type="scientific">Crotalaria pallida</name>
    <name type="common">Smooth rattlebox</name>
    <name type="synonym">Crotalaria striata</name>
    <dbReference type="NCBI Taxonomy" id="3830"/>
    <lineage>
        <taxon>Eukaryota</taxon>
        <taxon>Viridiplantae</taxon>
        <taxon>Streptophyta</taxon>
        <taxon>Embryophyta</taxon>
        <taxon>Tracheophyta</taxon>
        <taxon>Spermatophyta</taxon>
        <taxon>Magnoliopsida</taxon>
        <taxon>eudicotyledons</taxon>
        <taxon>Gunneridae</taxon>
        <taxon>Pentapetalae</taxon>
        <taxon>rosids</taxon>
        <taxon>fabids</taxon>
        <taxon>Fabales</taxon>
        <taxon>Fabaceae</taxon>
        <taxon>Papilionoideae</taxon>
        <taxon>50 kb inversion clade</taxon>
        <taxon>genistoids sensu lato</taxon>
        <taxon>core genistoids</taxon>
        <taxon>Crotalarieae</taxon>
        <taxon>Crotalaria</taxon>
    </lineage>
</organism>
<accession>A0AAN9EMK5</accession>
<protein>
    <submittedName>
        <fullName evidence="2">Uncharacterized protein</fullName>
    </submittedName>
</protein>
<keyword evidence="3" id="KW-1185">Reference proteome</keyword>
<gene>
    <name evidence="2" type="ORF">RIF29_30107</name>
</gene>
<comment type="caution">
    <text evidence="2">The sequence shown here is derived from an EMBL/GenBank/DDBJ whole genome shotgun (WGS) entry which is preliminary data.</text>
</comment>
<evidence type="ECO:0000313" key="3">
    <source>
        <dbReference type="Proteomes" id="UP001372338"/>
    </source>
</evidence>
<dbReference type="AlphaFoldDB" id="A0AAN9EMK5"/>
<feature type="region of interest" description="Disordered" evidence="1">
    <location>
        <begin position="23"/>
        <end position="45"/>
    </location>
</feature>
<name>A0AAN9EMK5_CROPI</name>
<dbReference type="EMBL" id="JAYWIO010000006">
    <property type="protein sequence ID" value="KAK7256653.1"/>
    <property type="molecule type" value="Genomic_DNA"/>
</dbReference>
<evidence type="ECO:0000256" key="1">
    <source>
        <dbReference type="SAM" id="MobiDB-lite"/>
    </source>
</evidence>